<protein>
    <submittedName>
        <fullName evidence="3">Ceramide kinase</fullName>
    </submittedName>
</protein>
<keyword evidence="3" id="KW-0808">Transferase</keyword>
<dbReference type="InterPro" id="IPR050187">
    <property type="entry name" value="Lipid_Phosphate_FormReg"/>
</dbReference>
<reference evidence="3" key="1">
    <citation type="submission" date="2025-08" db="UniProtKB">
        <authorList>
            <consortium name="RefSeq"/>
        </authorList>
    </citation>
    <scope>IDENTIFICATION</scope>
    <source>
        <tissue evidence="3">Whole organism</tissue>
    </source>
</reference>
<dbReference type="PANTHER" id="PTHR12358:SF111">
    <property type="entry name" value="CERAMIDE KINASE, ISOFORM A"/>
    <property type="match status" value="1"/>
</dbReference>
<dbReference type="Gene3D" id="2.60.200.40">
    <property type="match status" value="1"/>
</dbReference>
<sequence length="338" mass="36744">MPNIGEAPLLQTTHCGHAEELAEDATRRGDVDGVVVVGGDGIVSEATAGLLKGAARECGLFYDDPGVRLVRPGITLGILAGGSTNSFVTSCNGTEDIVTHVLQIIMGNRRFVDAAVMHAQGSMVHVSPSGVHAGYLGSVQETSVKLRHIGPVREVLAGIREFVRNRSYECQIRYLARADVRGPYEGEVCRADCATCSSPQPSADSEGTWRELNGKIYNATMTLASQQCRYSKHGVSPLCHLGDGNLDLIVAWKASRLATFKRYLQVALKKDHLHSNSAQAFRTTEVHFSSHSAPLNCDGELRYYPQFVFKVHRQCLGLYSRGREPLSSLELASLTNNF</sequence>
<proteinExistence type="predicted"/>
<dbReference type="Proteomes" id="UP000694843">
    <property type="component" value="Unplaced"/>
</dbReference>
<dbReference type="OrthoDB" id="530923at2759"/>
<dbReference type="AlphaFoldDB" id="A0A8B7NCI5"/>
<gene>
    <name evidence="3" type="primary">LOC108668574</name>
</gene>
<dbReference type="PROSITE" id="PS50146">
    <property type="entry name" value="DAGK"/>
    <property type="match status" value="1"/>
</dbReference>
<dbReference type="GO" id="GO:0016020">
    <property type="term" value="C:membrane"/>
    <property type="evidence" value="ECO:0007669"/>
    <property type="project" value="GOC"/>
</dbReference>
<dbReference type="InterPro" id="IPR001206">
    <property type="entry name" value="Diacylglycerol_kinase_cat_dom"/>
</dbReference>
<name>A0A8B7NCI5_HYAAZ</name>
<evidence type="ECO:0000313" key="3">
    <source>
        <dbReference type="RefSeq" id="XP_018011305.2"/>
    </source>
</evidence>
<feature type="domain" description="DAGKc" evidence="1">
    <location>
        <begin position="1"/>
        <end position="121"/>
    </location>
</feature>
<dbReference type="RefSeq" id="XP_018011305.2">
    <property type="nucleotide sequence ID" value="XM_018155816.2"/>
</dbReference>
<accession>A0A8B7NCI5</accession>
<dbReference type="InterPro" id="IPR017438">
    <property type="entry name" value="ATP-NAD_kinase_N"/>
</dbReference>
<dbReference type="GO" id="GO:0001729">
    <property type="term" value="F:ceramide kinase activity"/>
    <property type="evidence" value="ECO:0007669"/>
    <property type="project" value="TreeGrafter"/>
</dbReference>
<dbReference type="OMA" id="CRVNCTV"/>
<dbReference type="KEGG" id="hazt:108668574"/>
<evidence type="ECO:0000313" key="2">
    <source>
        <dbReference type="Proteomes" id="UP000694843"/>
    </source>
</evidence>
<dbReference type="GO" id="GO:0006672">
    <property type="term" value="P:ceramide metabolic process"/>
    <property type="evidence" value="ECO:0007669"/>
    <property type="project" value="TreeGrafter"/>
</dbReference>
<dbReference type="Pfam" id="PF00781">
    <property type="entry name" value="DAGK_cat"/>
    <property type="match status" value="1"/>
</dbReference>
<organism evidence="2 3">
    <name type="scientific">Hyalella azteca</name>
    <name type="common">Amphipod</name>
    <dbReference type="NCBI Taxonomy" id="294128"/>
    <lineage>
        <taxon>Eukaryota</taxon>
        <taxon>Metazoa</taxon>
        <taxon>Ecdysozoa</taxon>
        <taxon>Arthropoda</taxon>
        <taxon>Crustacea</taxon>
        <taxon>Multicrustacea</taxon>
        <taxon>Malacostraca</taxon>
        <taxon>Eumalacostraca</taxon>
        <taxon>Peracarida</taxon>
        <taxon>Amphipoda</taxon>
        <taxon>Senticaudata</taxon>
        <taxon>Talitrida</taxon>
        <taxon>Talitroidea</taxon>
        <taxon>Hyalellidae</taxon>
        <taxon>Hyalella</taxon>
    </lineage>
</organism>
<keyword evidence="3" id="KW-0418">Kinase</keyword>
<dbReference type="SUPFAM" id="SSF111331">
    <property type="entry name" value="NAD kinase/diacylglycerol kinase-like"/>
    <property type="match status" value="1"/>
</dbReference>
<dbReference type="PANTHER" id="PTHR12358">
    <property type="entry name" value="SPHINGOSINE KINASE"/>
    <property type="match status" value="1"/>
</dbReference>
<keyword evidence="2" id="KW-1185">Reference proteome</keyword>
<dbReference type="InterPro" id="IPR016064">
    <property type="entry name" value="NAD/diacylglycerol_kinase_sf"/>
</dbReference>
<evidence type="ECO:0000259" key="1">
    <source>
        <dbReference type="PROSITE" id="PS50146"/>
    </source>
</evidence>
<dbReference type="Gene3D" id="3.40.50.10330">
    <property type="entry name" value="Probable inorganic polyphosphate/atp-NAD kinase, domain 1"/>
    <property type="match status" value="1"/>
</dbReference>
<dbReference type="GeneID" id="108668574"/>